<comment type="caution">
    <text evidence="1">The sequence shown here is derived from an EMBL/GenBank/DDBJ whole genome shotgun (WGS) entry which is preliminary data.</text>
</comment>
<name>A0A9J6E2R9_RHIMP</name>
<gene>
    <name evidence="1" type="ORF">HPB51_018233</name>
</gene>
<evidence type="ECO:0000313" key="2">
    <source>
        <dbReference type="Proteomes" id="UP000821866"/>
    </source>
</evidence>
<evidence type="ECO:0000313" key="1">
    <source>
        <dbReference type="EMBL" id="KAH8028751.1"/>
    </source>
</evidence>
<organism evidence="1 2">
    <name type="scientific">Rhipicephalus microplus</name>
    <name type="common">Cattle tick</name>
    <name type="synonym">Boophilus microplus</name>
    <dbReference type="NCBI Taxonomy" id="6941"/>
    <lineage>
        <taxon>Eukaryota</taxon>
        <taxon>Metazoa</taxon>
        <taxon>Ecdysozoa</taxon>
        <taxon>Arthropoda</taxon>
        <taxon>Chelicerata</taxon>
        <taxon>Arachnida</taxon>
        <taxon>Acari</taxon>
        <taxon>Parasitiformes</taxon>
        <taxon>Ixodida</taxon>
        <taxon>Ixodoidea</taxon>
        <taxon>Ixodidae</taxon>
        <taxon>Rhipicephalinae</taxon>
        <taxon>Rhipicephalus</taxon>
        <taxon>Boophilus</taxon>
    </lineage>
</organism>
<proteinExistence type="predicted"/>
<reference evidence="1" key="1">
    <citation type="journal article" date="2020" name="Cell">
        <title>Large-Scale Comparative Analyses of Tick Genomes Elucidate Their Genetic Diversity and Vector Capacities.</title>
        <authorList>
            <consortium name="Tick Genome and Microbiome Consortium (TIGMIC)"/>
            <person name="Jia N."/>
            <person name="Wang J."/>
            <person name="Shi W."/>
            <person name="Du L."/>
            <person name="Sun Y."/>
            <person name="Zhan W."/>
            <person name="Jiang J.F."/>
            <person name="Wang Q."/>
            <person name="Zhang B."/>
            <person name="Ji P."/>
            <person name="Bell-Sakyi L."/>
            <person name="Cui X.M."/>
            <person name="Yuan T.T."/>
            <person name="Jiang B.G."/>
            <person name="Yang W.F."/>
            <person name="Lam T.T."/>
            <person name="Chang Q.C."/>
            <person name="Ding S.J."/>
            <person name="Wang X.J."/>
            <person name="Zhu J.G."/>
            <person name="Ruan X.D."/>
            <person name="Zhao L."/>
            <person name="Wei J.T."/>
            <person name="Ye R.Z."/>
            <person name="Que T.C."/>
            <person name="Du C.H."/>
            <person name="Zhou Y.H."/>
            <person name="Cheng J.X."/>
            <person name="Dai P.F."/>
            <person name="Guo W.B."/>
            <person name="Han X.H."/>
            <person name="Huang E.J."/>
            <person name="Li L.F."/>
            <person name="Wei W."/>
            <person name="Gao Y.C."/>
            <person name="Liu J.Z."/>
            <person name="Shao H.Z."/>
            <person name="Wang X."/>
            <person name="Wang C.C."/>
            <person name="Yang T.C."/>
            <person name="Huo Q.B."/>
            <person name="Li W."/>
            <person name="Chen H.Y."/>
            <person name="Chen S.E."/>
            <person name="Zhou L.G."/>
            <person name="Ni X.B."/>
            <person name="Tian J.H."/>
            <person name="Sheng Y."/>
            <person name="Liu T."/>
            <person name="Pan Y.S."/>
            <person name="Xia L.Y."/>
            <person name="Li J."/>
            <person name="Zhao F."/>
            <person name="Cao W.C."/>
        </authorList>
    </citation>
    <scope>NUCLEOTIDE SEQUENCE</scope>
    <source>
        <strain evidence="1">Rmic-2018</strain>
    </source>
</reference>
<accession>A0A9J6E2R9</accession>
<protein>
    <submittedName>
        <fullName evidence="1">Uncharacterized protein</fullName>
    </submittedName>
</protein>
<keyword evidence="2" id="KW-1185">Reference proteome</keyword>
<sequence>MEKERSEMLVLNFRVQDPMFCYSGKAQRLTDITRNVEKNKTRSMNKKQALGSLRTALSLGATVKASDLKRESVLRPDASEYGMSAIHMQENRGFLQPVSYACR</sequence>
<dbReference type="Proteomes" id="UP000821866">
    <property type="component" value="Chromosome 4"/>
</dbReference>
<dbReference type="EMBL" id="JABSTU010000006">
    <property type="protein sequence ID" value="KAH8028751.1"/>
    <property type="molecule type" value="Genomic_DNA"/>
</dbReference>
<dbReference type="AlphaFoldDB" id="A0A9J6E2R9"/>
<reference evidence="1" key="2">
    <citation type="submission" date="2021-09" db="EMBL/GenBank/DDBJ databases">
        <authorList>
            <person name="Jia N."/>
            <person name="Wang J."/>
            <person name="Shi W."/>
            <person name="Du L."/>
            <person name="Sun Y."/>
            <person name="Zhan W."/>
            <person name="Jiang J."/>
            <person name="Wang Q."/>
            <person name="Zhang B."/>
            <person name="Ji P."/>
            <person name="Sakyi L.B."/>
            <person name="Cui X."/>
            <person name="Yuan T."/>
            <person name="Jiang B."/>
            <person name="Yang W."/>
            <person name="Lam T.T.-Y."/>
            <person name="Chang Q."/>
            <person name="Ding S."/>
            <person name="Wang X."/>
            <person name="Zhu J."/>
            <person name="Ruan X."/>
            <person name="Zhao L."/>
            <person name="Wei J."/>
            <person name="Que T."/>
            <person name="Du C."/>
            <person name="Cheng J."/>
            <person name="Dai P."/>
            <person name="Han X."/>
            <person name="Huang E."/>
            <person name="Gao Y."/>
            <person name="Liu J."/>
            <person name="Shao H."/>
            <person name="Ye R."/>
            <person name="Li L."/>
            <person name="Wei W."/>
            <person name="Wang X."/>
            <person name="Wang C."/>
            <person name="Huo Q."/>
            <person name="Li W."/>
            <person name="Guo W."/>
            <person name="Chen H."/>
            <person name="Chen S."/>
            <person name="Zhou L."/>
            <person name="Zhou L."/>
            <person name="Ni X."/>
            <person name="Tian J."/>
            <person name="Zhou Y."/>
            <person name="Sheng Y."/>
            <person name="Liu T."/>
            <person name="Pan Y."/>
            <person name="Xia L."/>
            <person name="Li J."/>
            <person name="Zhao F."/>
            <person name="Cao W."/>
        </authorList>
    </citation>
    <scope>NUCLEOTIDE SEQUENCE</scope>
    <source>
        <strain evidence="1">Rmic-2018</strain>
        <tissue evidence="1">Larvae</tissue>
    </source>
</reference>